<evidence type="ECO:0000313" key="3">
    <source>
        <dbReference type="Proteomes" id="UP000244066"/>
    </source>
</evidence>
<comment type="caution">
    <text evidence="2">The sequence shown here is derived from an EMBL/GenBank/DDBJ whole genome shotgun (WGS) entry which is preliminary data.</text>
</comment>
<dbReference type="PANTHER" id="PTHR33933">
    <property type="entry name" value="NUCLEOTIDYLTRANSFERASE"/>
    <property type="match status" value="1"/>
</dbReference>
<proteinExistence type="predicted"/>
<dbReference type="InterPro" id="IPR043519">
    <property type="entry name" value="NT_sf"/>
</dbReference>
<gene>
    <name evidence="2" type="ORF">B9J98_06035</name>
</gene>
<protein>
    <recommendedName>
        <fullName evidence="1">Polymerase nucleotidyl transferase domain-containing protein</fullName>
    </recommendedName>
</protein>
<dbReference type="PANTHER" id="PTHR33933:SF1">
    <property type="entry name" value="PROTEIN ADENYLYLTRANSFERASE MNTA-RELATED"/>
    <property type="match status" value="1"/>
</dbReference>
<dbReference type="EMBL" id="NDWU01000016">
    <property type="protein sequence ID" value="PUA31505.1"/>
    <property type="molecule type" value="Genomic_DNA"/>
</dbReference>
<dbReference type="AlphaFoldDB" id="A0A2R7Y1T4"/>
<sequence length="166" mass="18591">MDGEVVGMTFDELTLEEVVRRLQEASNDLKQTFGDVFASLLLFGSFPRGEASKESDVDVLVVLRGLGDLRVRVEIYSILARHIGRPLTLILADLADLIKEDLEITPLLLNSLYDGIVIYDESGVLQRLKTKVDMLVKKANLVRYRTPDGKYGWKRADGKPIEAVEV</sequence>
<dbReference type="InterPro" id="IPR052548">
    <property type="entry name" value="Type_VII_TA_antitoxin"/>
</dbReference>
<reference evidence="2 3" key="1">
    <citation type="submission" date="2017-04" db="EMBL/GenBank/DDBJ databases">
        <title>Draft Aigarchaeota genome from a New Zealand hot spring.</title>
        <authorList>
            <person name="Reysenbach A.-L."/>
            <person name="Donaho J.A."/>
            <person name="Gerhart J."/>
            <person name="Kelley J.F."/>
            <person name="Kouba K."/>
            <person name="Podar M."/>
            <person name="Stott M."/>
        </authorList>
    </citation>
    <scope>NUCLEOTIDE SEQUENCE [LARGE SCALE GENOMIC DNA]</scope>
    <source>
        <strain evidence="2">NZ13_MG1</strain>
    </source>
</reference>
<feature type="domain" description="Polymerase nucleotidyl transferase" evidence="1">
    <location>
        <begin position="24"/>
        <end position="78"/>
    </location>
</feature>
<evidence type="ECO:0000259" key="1">
    <source>
        <dbReference type="Pfam" id="PF01909"/>
    </source>
</evidence>
<dbReference type="CDD" id="cd05403">
    <property type="entry name" value="NT_KNTase_like"/>
    <property type="match status" value="1"/>
</dbReference>
<organism evidence="2 3">
    <name type="scientific">Candidatus Terraquivivens tikiterensis</name>
    <dbReference type="NCBI Taxonomy" id="1980982"/>
    <lineage>
        <taxon>Archaea</taxon>
        <taxon>Nitrososphaerota</taxon>
        <taxon>Candidatus Wolframiiraptoraceae</taxon>
        <taxon>Candidatus Terraquivivens</taxon>
    </lineage>
</organism>
<dbReference type="Gene3D" id="3.30.460.10">
    <property type="entry name" value="Beta Polymerase, domain 2"/>
    <property type="match status" value="1"/>
</dbReference>
<dbReference type="GO" id="GO:0016779">
    <property type="term" value="F:nucleotidyltransferase activity"/>
    <property type="evidence" value="ECO:0007669"/>
    <property type="project" value="InterPro"/>
</dbReference>
<accession>A0A2R7Y1T4</accession>
<dbReference type="Pfam" id="PF01909">
    <property type="entry name" value="NTP_transf_2"/>
    <property type="match status" value="1"/>
</dbReference>
<dbReference type="Proteomes" id="UP000244066">
    <property type="component" value="Unassembled WGS sequence"/>
</dbReference>
<dbReference type="SUPFAM" id="SSF81301">
    <property type="entry name" value="Nucleotidyltransferase"/>
    <property type="match status" value="1"/>
</dbReference>
<dbReference type="InterPro" id="IPR002934">
    <property type="entry name" value="Polymerase_NTP_transf_dom"/>
</dbReference>
<evidence type="ECO:0000313" key="2">
    <source>
        <dbReference type="EMBL" id="PUA31505.1"/>
    </source>
</evidence>
<name>A0A2R7Y1T4_9ARCH</name>